<organism evidence="1">
    <name type="scientific">marine sediment metagenome</name>
    <dbReference type="NCBI Taxonomy" id="412755"/>
    <lineage>
        <taxon>unclassified sequences</taxon>
        <taxon>metagenomes</taxon>
        <taxon>ecological metagenomes</taxon>
    </lineage>
</organism>
<protein>
    <submittedName>
        <fullName evidence="1">Uncharacterized protein</fullName>
    </submittedName>
</protein>
<dbReference type="AlphaFoldDB" id="A0A0F9Q4Z4"/>
<sequence length="138" mass="15854">MAKITRKNLNKHRVELQTLLSKYAKKHNMTIDVGRITFTTDSFRFKAEFVNDFRADELPLIETERSAAEIKRHLNNTQTPVGCKEEWIGQTFRTSPRGGLHTITKFRPNASKNVVVAETERGTKYVWSAAEIKNYLGV</sequence>
<gene>
    <name evidence="1" type="ORF">LCGC14_1058130</name>
</gene>
<accession>A0A0F9Q4Z4</accession>
<comment type="caution">
    <text evidence="1">The sequence shown here is derived from an EMBL/GenBank/DDBJ whole genome shotgun (WGS) entry which is preliminary data.</text>
</comment>
<reference evidence="1" key="1">
    <citation type="journal article" date="2015" name="Nature">
        <title>Complex archaea that bridge the gap between prokaryotes and eukaryotes.</title>
        <authorList>
            <person name="Spang A."/>
            <person name="Saw J.H."/>
            <person name="Jorgensen S.L."/>
            <person name="Zaremba-Niedzwiedzka K."/>
            <person name="Martijn J."/>
            <person name="Lind A.E."/>
            <person name="van Eijk R."/>
            <person name="Schleper C."/>
            <person name="Guy L."/>
            <person name="Ettema T.J."/>
        </authorList>
    </citation>
    <scope>NUCLEOTIDE SEQUENCE</scope>
</reference>
<name>A0A0F9Q4Z4_9ZZZZ</name>
<evidence type="ECO:0000313" key="1">
    <source>
        <dbReference type="EMBL" id="KKN08301.1"/>
    </source>
</evidence>
<proteinExistence type="predicted"/>
<dbReference type="EMBL" id="LAZR01004472">
    <property type="protein sequence ID" value="KKN08301.1"/>
    <property type="molecule type" value="Genomic_DNA"/>
</dbReference>